<dbReference type="Proteomes" id="UP000887562">
    <property type="component" value="Unplaced"/>
</dbReference>
<sequence>MNSTFVTASKPNANVPVSYSRLYLLPGRDQSETNDAVDDEAQPIGWDRRYGMLFFSERALLYGPYSVASADEKFILSQFPNFMRDRGKRCLYRIFEAYTAVKLERSGLRARPRDPATDRVYYFPCHYPSCIALSVLHFDGNSCRTCAALVYKFRTPEVAALAFKMLTDTNSVPRRRRISLSPTTIPVAPILTKNSPTRSSLHRNGSTRRIQEREIRIALPRRSMRQLRSRQIDVHSSPHWSESNIDFKGPRNKRKSPPKIPKGRSQRRGKSRSGGQKQQIQLQNQNCCCCNHQCIRHVGGKNCNSAGKGVDSEAPKVGNGTMLIINGKRYPLSLLHELMNQLDERVSTFRISKEKSTSSSNNDNSSSVSKVSIDNNSADSDSESSESVVELVFDKLKNKSKLNGTEMIFRNRASNRSGMRGDVGGNSATVIRLSRQGNSDSEREDNGNGGRYLASPTKVLGDGTTIYNLYRRQRSEDSKSKQFNNSTFAADGTPDENIDVQLLCDCGGLWCLFSVLRLDIFTDETAASDELGLQTDAVGGINGIEWAMIDAVLVSNSHSLIMLPYITGMQNFRGKVLTTGPVLRLGKILIDDLFAAAENLSSAALESVQKRLVSLSGGYLCNSLPDSRRWLLRYTKDQAASALSKVQTLAYHEYVVKCVSAGYEIGSSNWVLKTDTEKLVYISRSSLYSSFAMPMDFSEFSELDVLIIGSVNTSDCLPFEAAMEYFKTITVQTLARGGHVMLPTLPSGLIYYLLEAVASARDEFDGNLLSEFDKPISVSVTKGAVGGSGADKVAPIGGVSLVCKVAKCPCLFISTQAKASLAYANASGEWLAADRESALYAAESPFLFDTWIRNHHLATLASLHSTPGQQTGGGGGSEKKDSAWVEGGLWPSYPTVFLSGHPSCRLGPAVHLIRALSLGTGRQRPTQQQQQCSNTNALILVQSDEFCHRKRNGHEQLRQILEPLKSFTEATADWGEDETILQLPVHRLGVGLTAYWLPLRLDISIAQLPALLTNCGTPKQALLVPLEVIRGAKASLSSGAKGIGWRQSLDIKLATPSMVRVHVDTEVLSSRCAFAMAAAPATTTATGATSASVAKDPRRARDTPTHVALVEGRLCFRDGKYRLEPPELDGPPIAGERGMLSRSITSPPQSPKRSSSPSGSTSTSSPLPACTAEAVGTYRMLLSKTSTTGGVAVDANRLVKHLTESGVTGAQVIADAALLDSFLTTYRHLHRRLPPHLLPPIGATARNTALIVFPNSTTTILLTEGSSHITCQDEGTRVAIRNSLLACAPHMLAVPSAAASTTSTPLH</sequence>
<feature type="region of interest" description="Disordered" evidence="1">
    <location>
        <begin position="413"/>
        <end position="455"/>
    </location>
</feature>
<evidence type="ECO:0000313" key="3">
    <source>
        <dbReference type="WBParaSite" id="maker-E.canG7_contigs_7402-snap-gene-0.59-mRNA-1"/>
    </source>
</evidence>
<feature type="region of interest" description="Disordered" evidence="1">
    <location>
        <begin position="863"/>
        <end position="882"/>
    </location>
</feature>
<protein>
    <submittedName>
        <fullName evidence="3">Integrator complex subunit 9</fullName>
    </submittedName>
</protein>
<evidence type="ECO:0000313" key="2">
    <source>
        <dbReference type="Proteomes" id="UP000887562"/>
    </source>
</evidence>
<feature type="region of interest" description="Disordered" evidence="1">
    <location>
        <begin position="1085"/>
        <end position="1105"/>
    </location>
</feature>
<dbReference type="WBParaSite" id="maker-E.canG7_contigs_7402-snap-gene-0.59-mRNA-1">
    <property type="protein sequence ID" value="maker-E.canG7_contigs_7402-snap-gene-0.59-mRNA-1"/>
    <property type="gene ID" value="EcG7_02253"/>
</dbReference>
<proteinExistence type="predicted"/>
<feature type="region of interest" description="Disordered" evidence="1">
    <location>
        <begin position="189"/>
        <end position="278"/>
    </location>
</feature>
<feature type="compositionally biased region" description="Low complexity" evidence="1">
    <location>
        <begin position="1145"/>
        <end position="1168"/>
    </location>
</feature>
<feature type="compositionally biased region" description="Basic residues" evidence="1">
    <location>
        <begin position="250"/>
        <end position="271"/>
    </location>
</feature>
<dbReference type="Gene3D" id="3.60.15.10">
    <property type="entry name" value="Ribonuclease Z/Hydroxyacylglutathione hydrolase-like"/>
    <property type="match status" value="1"/>
</dbReference>
<feature type="region of interest" description="Disordered" evidence="1">
    <location>
        <begin position="352"/>
        <end position="384"/>
    </location>
</feature>
<dbReference type="GO" id="GO:0034472">
    <property type="term" value="P:snRNA 3'-end processing"/>
    <property type="evidence" value="ECO:0007669"/>
    <property type="project" value="TreeGrafter"/>
</dbReference>
<dbReference type="SUPFAM" id="SSF56281">
    <property type="entry name" value="Metallo-hydrolase/oxidoreductase"/>
    <property type="match status" value="1"/>
</dbReference>
<evidence type="ECO:0000256" key="1">
    <source>
        <dbReference type="SAM" id="MobiDB-lite"/>
    </source>
</evidence>
<feature type="compositionally biased region" description="Basic and acidic residues" evidence="1">
    <location>
        <begin position="1095"/>
        <end position="1104"/>
    </location>
</feature>
<feature type="region of interest" description="Disordered" evidence="1">
    <location>
        <begin position="1121"/>
        <end position="1169"/>
    </location>
</feature>
<feature type="compositionally biased region" description="Low complexity" evidence="1">
    <location>
        <begin position="1085"/>
        <end position="1094"/>
    </location>
</feature>
<name>A0A915F056_9CEST</name>
<dbReference type="InterPro" id="IPR036866">
    <property type="entry name" value="RibonucZ/Hydroxyglut_hydro"/>
</dbReference>
<dbReference type="PANTHER" id="PTHR46094">
    <property type="entry name" value="INTEGRATOR COMPLEX SUBUNIT 9"/>
    <property type="match status" value="1"/>
</dbReference>
<feature type="compositionally biased region" description="Polar residues" evidence="1">
    <location>
        <begin position="192"/>
        <end position="208"/>
    </location>
</feature>
<feature type="compositionally biased region" description="Low complexity" evidence="1">
    <location>
        <begin position="357"/>
        <end position="384"/>
    </location>
</feature>
<accession>A0A915F056</accession>
<dbReference type="GO" id="GO:0032039">
    <property type="term" value="C:integrator complex"/>
    <property type="evidence" value="ECO:0007669"/>
    <property type="project" value="InterPro"/>
</dbReference>
<dbReference type="InterPro" id="IPR027074">
    <property type="entry name" value="Integrator_9su"/>
</dbReference>
<reference evidence="3" key="1">
    <citation type="submission" date="2022-11" db="UniProtKB">
        <authorList>
            <consortium name="WormBaseParasite"/>
        </authorList>
    </citation>
    <scope>IDENTIFICATION</scope>
</reference>
<organism evidence="2 3">
    <name type="scientific">Echinococcus canadensis</name>
    <dbReference type="NCBI Taxonomy" id="519352"/>
    <lineage>
        <taxon>Eukaryota</taxon>
        <taxon>Metazoa</taxon>
        <taxon>Spiralia</taxon>
        <taxon>Lophotrochozoa</taxon>
        <taxon>Platyhelminthes</taxon>
        <taxon>Cestoda</taxon>
        <taxon>Eucestoda</taxon>
        <taxon>Cyclophyllidea</taxon>
        <taxon>Taeniidae</taxon>
        <taxon>Echinococcus</taxon>
        <taxon>Echinococcus canadensis group</taxon>
    </lineage>
</organism>
<keyword evidence="2" id="KW-1185">Reference proteome</keyword>